<dbReference type="Proteomes" id="UP000177053">
    <property type="component" value="Unassembled WGS sequence"/>
</dbReference>
<feature type="transmembrane region" description="Helical" evidence="2">
    <location>
        <begin position="12"/>
        <end position="36"/>
    </location>
</feature>
<dbReference type="InterPro" id="IPR000983">
    <property type="entry name" value="Bac_GSPG_pilin"/>
</dbReference>
<evidence type="ECO:0000256" key="2">
    <source>
        <dbReference type="SAM" id="Phobius"/>
    </source>
</evidence>
<name>A0A1F7X9L2_9BACT</name>
<protein>
    <recommendedName>
        <fullName evidence="5">Type II secretion system protein GspG C-terminal domain-containing protein</fullName>
    </recommendedName>
</protein>
<dbReference type="Pfam" id="PF07963">
    <property type="entry name" value="N_methyl"/>
    <property type="match status" value="1"/>
</dbReference>
<evidence type="ECO:0000313" key="4">
    <source>
        <dbReference type="Proteomes" id="UP000177053"/>
    </source>
</evidence>
<comment type="caution">
    <text evidence="3">The sequence shown here is derived from an EMBL/GenBank/DDBJ whole genome shotgun (WGS) entry which is preliminary data.</text>
</comment>
<dbReference type="EMBL" id="MGFS01000016">
    <property type="protein sequence ID" value="OGM11459.1"/>
    <property type="molecule type" value="Genomic_DNA"/>
</dbReference>
<organism evidence="3 4">
    <name type="scientific">Candidatus Woesebacteria bacterium RBG_16_34_12</name>
    <dbReference type="NCBI Taxonomy" id="1802480"/>
    <lineage>
        <taxon>Bacteria</taxon>
        <taxon>Candidatus Woeseibacteriota</taxon>
    </lineage>
</organism>
<dbReference type="InterPro" id="IPR012902">
    <property type="entry name" value="N_methyl_site"/>
</dbReference>
<dbReference type="PRINTS" id="PR00813">
    <property type="entry name" value="BCTERIALGSPG"/>
</dbReference>
<evidence type="ECO:0008006" key="5">
    <source>
        <dbReference type="Google" id="ProtNLM"/>
    </source>
</evidence>
<keyword evidence="2" id="KW-0812">Transmembrane</keyword>
<dbReference type="GO" id="GO:0015627">
    <property type="term" value="C:type II protein secretion system complex"/>
    <property type="evidence" value="ECO:0007669"/>
    <property type="project" value="InterPro"/>
</dbReference>
<proteinExistence type="predicted"/>
<accession>A0A1F7X9L2</accession>
<dbReference type="NCBIfam" id="TIGR02532">
    <property type="entry name" value="IV_pilin_GFxxxE"/>
    <property type="match status" value="1"/>
</dbReference>
<evidence type="ECO:0000313" key="3">
    <source>
        <dbReference type="EMBL" id="OGM11459.1"/>
    </source>
</evidence>
<keyword evidence="2" id="KW-0472">Membrane</keyword>
<gene>
    <name evidence="3" type="ORF">A2Z22_00210</name>
</gene>
<dbReference type="PANTHER" id="PTHR30093">
    <property type="entry name" value="GENERAL SECRETION PATHWAY PROTEIN G"/>
    <property type="match status" value="1"/>
</dbReference>
<dbReference type="GO" id="GO:0015628">
    <property type="term" value="P:protein secretion by the type II secretion system"/>
    <property type="evidence" value="ECO:0007669"/>
    <property type="project" value="InterPro"/>
</dbReference>
<dbReference type="InterPro" id="IPR045584">
    <property type="entry name" value="Pilin-like"/>
</dbReference>
<dbReference type="AlphaFoldDB" id="A0A1F7X9L2"/>
<dbReference type="SUPFAM" id="SSF54523">
    <property type="entry name" value="Pili subunits"/>
    <property type="match status" value="1"/>
</dbReference>
<dbReference type="Gene3D" id="3.30.700.10">
    <property type="entry name" value="Glycoprotein, Type 4 Pilin"/>
    <property type="match status" value="1"/>
</dbReference>
<reference evidence="3 4" key="1">
    <citation type="journal article" date="2016" name="Nat. Commun.">
        <title>Thousands of microbial genomes shed light on interconnected biogeochemical processes in an aquifer system.</title>
        <authorList>
            <person name="Anantharaman K."/>
            <person name="Brown C.T."/>
            <person name="Hug L.A."/>
            <person name="Sharon I."/>
            <person name="Castelle C.J."/>
            <person name="Probst A.J."/>
            <person name="Thomas B.C."/>
            <person name="Singh A."/>
            <person name="Wilkins M.J."/>
            <person name="Karaoz U."/>
            <person name="Brodie E.L."/>
            <person name="Williams K.H."/>
            <person name="Hubbard S.S."/>
            <person name="Banfield J.F."/>
        </authorList>
    </citation>
    <scope>NUCLEOTIDE SEQUENCE [LARGE SCALE GENOMIC DNA]</scope>
</reference>
<evidence type="ECO:0000256" key="1">
    <source>
        <dbReference type="ARBA" id="ARBA00022481"/>
    </source>
</evidence>
<sequence length="158" mass="16827">MKKDLPISAFTLIELMVVMGIISILAAMSLFALQGARESGRDAKRKGDLELIRSGIELYKADCRNYPIPGTSGDFTTRFGVDLSGADGSCGVSGNSNTYISENPSDPVTGRNYYYESNGTTYILCTALENVTAQDSACPTTGSVCGASVNCSYHVRNP</sequence>
<keyword evidence="1" id="KW-0488">Methylation</keyword>
<keyword evidence="2" id="KW-1133">Transmembrane helix</keyword>